<dbReference type="FunFam" id="1.25.40.430:FF:000003">
    <property type="entry name" value="Checkpoint serine/threonine-protein kinase BUB1"/>
    <property type="match status" value="1"/>
</dbReference>
<dbReference type="Gene3D" id="1.10.510.10">
    <property type="entry name" value="Transferase(Phosphotransferase) domain 1"/>
    <property type="match status" value="1"/>
</dbReference>
<keyword evidence="2" id="KW-0158">Chromosome</keyword>
<evidence type="ECO:0000259" key="7">
    <source>
        <dbReference type="PROSITE" id="PS51489"/>
    </source>
</evidence>
<evidence type="ECO:0000256" key="3">
    <source>
        <dbReference type="ARBA" id="ARBA00022838"/>
    </source>
</evidence>
<dbReference type="InterPro" id="IPR015661">
    <property type="entry name" value="Bub1/Mad3"/>
</dbReference>
<feature type="region of interest" description="Disordered" evidence="5">
    <location>
        <begin position="312"/>
        <end position="375"/>
    </location>
</feature>
<name>A0A8J4PY03_9MYCE</name>
<dbReference type="PANTHER" id="PTHR14030">
    <property type="entry name" value="MITOTIC CHECKPOINT SERINE/THREONINE-PROTEIN KINASE BUB1"/>
    <property type="match status" value="1"/>
</dbReference>
<dbReference type="EMBL" id="AJWJ01000079">
    <property type="protein sequence ID" value="KAF2075951.1"/>
    <property type="molecule type" value="Genomic_DNA"/>
</dbReference>
<dbReference type="Pfam" id="PF08311">
    <property type="entry name" value="Mad3_BUB1_I"/>
    <property type="match status" value="1"/>
</dbReference>
<dbReference type="OrthoDB" id="248495at2759"/>
<dbReference type="Proteomes" id="UP000695562">
    <property type="component" value="Unassembled WGS sequence"/>
</dbReference>
<dbReference type="GO" id="GO:0000776">
    <property type="term" value="C:kinetochore"/>
    <property type="evidence" value="ECO:0007669"/>
    <property type="project" value="UniProtKB-KW"/>
</dbReference>
<dbReference type="GO" id="GO:0004672">
    <property type="term" value="F:protein kinase activity"/>
    <property type="evidence" value="ECO:0007669"/>
    <property type="project" value="InterPro"/>
</dbReference>
<sequence>MSSSTTSLSDWENVKENILPLKTGRDPTKLATFARTSVGGLSNEDLEKEKEKYETLIKEYTGDDPMDLWLKYVKWVQQSYPGGNMKTELIKILERCTKLFYSYEKYKNDHRYLRIWITYADMCRDPVEIFAFLENRGIGSSLSLLYEAKAIVFENKGNYQAADEAFKLGIQRKASPLERLQQKHLDFERRLIARIKHQEQQQDGSVSGSMVGDENSTPSTRRAVLGTISGAVVSDRKSSVTKGAPIGGSDKKRKGPEKKSNSEFQIFSDETGGNSSNIETNSKFLGASRKASSSTSGNGGSQIRWEELEPELTKHKENTQIPAKWSETKITQKKQKSGSGTNSSFQVYCDESIETGNGDSRPASPDKLKLSNASKLSQLEQIQNNPLASFPKTLSVSSLSTKPSSSKSSSSRGNEKIGYKKELFINNEQELCFEEYRATLYMKKQNELDQLLLIQKKQQEEAELELKLKQEKEKQELLLKQQQEAELKLKQQQEREQQQNNTTKRNYDSGMTMTIHTKEAFNDVMEMFGGPLGFEDEKNSSSPDPFSRKQPQQQQQQEQEEPSIFSKPISNNIPFNDESELDNQENIDPAHLPRQKITNRDILKQYHQGPEQEQEEEEQYERERIKTMERIDRVVQKEVAAAKIAGNSNFVIFEDPTISSKPTTQTENDVNALRTSTKSTFSIFSDPEPVVQEKKPSSFSIFSDPEPVVQEKKQPSSFTIFSDEPITQEKKQPSSFTIFSDPEPQQQNQQSLSSFSISTISNITSSRFVDVEDQMDTTSDKITNRSIGNITGNLTQNIDPTGVIFCNTIPLDECGDGFNPYDADYQFTLEQTVSPVVQSIDTFYNCSDDVAPISTFLENVEPGNEFDVADDQITVALVDGILSVQSCIGRSNTSQSSTFKAECTSGSYEDKQLVVKIQGNTIWEFYICHQIQSRLNAAGQEKACPKFNQFHSLSYYADKSILLMDYLDQGNLVDVVESNMMDESLAMFYTIDLLKSLESLHSHAKIIHGSITPQSLFFIYGSVVNWPDWSPNCEGAWDTKGFIFTDYSKSIDISLLKSDIKFSCALDQLAPGTSPIWFESRKNSLWSYDIDYLGLAQVVYYILCNGKASPSSPISISKDESGQLYFTDFQSLVDDKIYTQSNALWSNLLSSLLNFNNSVNEQQPTTGSILLTHRTAFEQYLSTDDRAKYIKNNLRKQNLKVFETISKK</sequence>
<reference evidence="8" key="1">
    <citation type="submission" date="2020-01" db="EMBL/GenBank/DDBJ databases">
        <title>Development of genomics and gene disruption for Polysphondylium violaceum indicates a role for the polyketide synthase stlB in stalk morphogenesis.</title>
        <authorList>
            <person name="Narita B."/>
            <person name="Kawabe Y."/>
            <person name="Kin K."/>
            <person name="Saito T."/>
            <person name="Gibbs R."/>
            <person name="Kuspa A."/>
            <person name="Muzny D."/>
            <person name="Queller D."/>
            <person name="Richards S."/>
            <person name="Strassman J."/>
            <person name="Sucgang R."/>
            <person name="Worley K."/>
            <person name="Schaap P."/>
        </authorList>
    </citation>
    <scope>NUCLEOTIDE SEQUENCE</scope>
    <source>
        <strain evidence="8">QSvi11</strain>
    </source>
</reference>
<feature type="region of interest" description="Disordered" evidence="5">
    <location>
        <begin position="198"/>
        <end position="224"/>
    </location>
</feature>
<dbReference type="SMART" id="SM00777">
    <property type="entry name" value="Mad3_BUB1_I"/>
    <property type="match status" value="1"/>
</dbReference>
<proteinExistence type="predicted"/>
<evidence type="ECO:0000256" key="4">
    <source>
        <dbReference type="ARBA" id="ARBA00023328"/>
    </source>
</evidence>
<dbReference type="GO" id="GO:0032991">
    <property type="term" value="C:protein-containing complex"/>
    <property type="evidence" value="ECO:0007669"/>
    <property type="project" value="UniProtKB-ARBA"/>
</dbReference>
<evidence type="ECO:0000256" key="2">
    <source>
        <dbReference type="ARBA" id="ARBA00022454"/>
    </source>
</evidence>
<keyword evidence="9" id="KW-1185">Reference proteome</keyword>
<dbReference type="PROSITE" id="PS51489">
    <property type="entry name" value="BUB1_N"/>
    <property type="match status" value="1"/>
</dbReference>
<feature type="domain" description="BUB1 N-terminal" evidence="7">
    <location>
        <begin position="53"/>
        <end position="222"/>
    </location>
</feature>
<keyword evidence="4" id="KW-0137">Centromere</keyword>
<feature type="compositionally biased region" description="Polar residues" evidence="5">
    <location>
        <begin position="500"/>
        <end position="512"/>
    </location>
</feature>
<dbReference type="AlphaFoldDB" id="A0A8J4PY03"/>
<dbReference type="GO" id="GO:0005524">
    <property type="term" value="F:ATP binding"/>
    <property type="evidence" value="ECO:0007669"/>
    <property type="project" value="InterPro"/>
</dbReference>
<evidence type="ECO:0008006" key="10">
    <source>
        <dbReference type="Google" id="ProtNLM"/>
    </source>
</evidence>
<evidence type="ECO:0000313" key="9">
    <source>
        <dbReference type="Proteomes" id="UP000695562"/>
    </source>
</evidence>
<feature type="domain" description="Protein kinase" evidence="6">
    <location>
        <begin position="882"/>
        <end position="1181"/>
    </location>
</feature>
<dbReference type="Gene3D" id="1.25.40.430">
    <property type="match status" value="1"/>
</dbReference>
<dbReference type="InterPro" id="IPR000719">
    <property type="entry name" value="Prot_kinase_dom"/>
</dbReference>
<comment type="caution">
    <text evidence="8">The sequence shown here is derived from an EMBL/GenBank/DDBJ whole genome shotgun (WGS) entry which is preliminary data.</text>
</comment>
<dbReference type="CDD" id="cd22249">
    <property type="entry name" value="UDM1_RNF168_RNF169-like"/>
    <property type="match status" value="1"/>
</dbReference>
<evidence type="ECO:0000313" key="8">
    <source>
        <dbReference type="EMBL" id="KAF2075951.1"/>
    </source>
</evidence>
<organism evidence="8 9">
    <name type="scientific">Polysphondylium violaceum</name>
    <dbReference type="NCBI Taxonomy" id="133409"/>
    <lineage>
        <taxon>Eukaryota</taxon>
        <taxon>Amoebozoa</taxon>
        <taxon>Evosea</taxon>
        <taxon>Eumycetozoa</taxon>
        <taxon>Dictyostelia</taxon>
        <taxon>Dictyosteliales</taxon>
        <taxon>Dictyosteliaceae</taxon>
        <taxon>Polysphondylium</taxon>
    </lineage>
</organism>
<dbReference type="InterPro" id="IPR011009">
    <property type="entry name" value="Kinase-like_dom_sf"/>
</dbReference>
<feature type="region of interest" description="Disordered" evidence="5">
    <location>
        <begin position="528"/>
        <end position="599"/>
    </location>
</feature>
<protein>
    <recommendedName>
        <fullName evidence="10">BUB1 N-terminal domain-containing protein</fullName>
    </recommendedName>
</protein>
<evidence type="ECO:0000256" key="1">
    <source>
        <dbReference type="ARBA" id="ARBA00004629"/>
    </source>
</evidence>
<feature type="region of interest" description="Disordered" evidence="5">
    <location>
        <begin position="236"/>
        <end position="281"/>
    </location>
</feature>
<feature type="compositionally biased region" description="Polar residues" evidence="5">
    <location>
        <begin position="337"/>
        <end position="346"/>
    </location>
</feature>
<dbReference type="SUPFAM" id="SSF56112">
    <property type="entry name" value="Protein kinase-like (PK-like)"/>
    <property type="match status" value="1"/>
</dbReference>
<feature type="compositionally biased region" description="Polar residues" evidence="5">
    <location>
        <begin position="271"/>
        <end position="281"/>
    </location>
</feature>
<dbReference type="PANTHER" id="PTHR14030:SF4">
    <property type="entry name" value="BUB1 KINASE, ISOFORM A-RELATED"/>
    <property type="match status" value="1"/>
</dbReference>
<dbReference type="PROSITE" id="PS50011">
    <property type="entry name" value="PROTEIN_KINASE_DOM"/>
    <property type="match status" value="1"/>
</dbReference>
<feature type="region of interest" description="Disordered" evidence="5">
    <location>
        <begin position="724"/>
        <end position="753"/>
    </location>
</feature>
<comment type="subcellular location">
    <subcellularLocation>
        <location evidence="1">Chromosome</location>
        <location evidence="1">Centromere</location>
        <location evidence="1">Kinetochore</location>
    </subcellularLocation>
</comment>
<evidence type="ECO:0000259" key="6">
    <source>
        <dbReference type="PROSITE" id="PS50011"/>
    </source>
</evidence>
<gene>
    <name evidence="8" type="ORF">CYY_002754</name>
</gene>
<dbReference type="GO" id="GO:0005634">
    <property type="term" value="C:nucleus"/>
    <property type="evidence" value="ECO:0007669"/>
    <property type="project" value="TreeGrafter"/>
</dbReference>
<dbReference type="InterPro" id="IPR013212">
    <property type="entry name" value="Mad3/Bub1_I"/>
</dbReference>
<feature type="region of interest" description="Disordered" evidence="5">
    <location>
        <begin position="489"/>
        <end position="512"/>
    </location>
</feature>
<dbReference type="GO" id="GO:0007094">
    <property type="term" value="P:mitotic spindle assembly checkpoint signaling"/>
    <property type="evidence" value="ECO:0007669"/>
    <property type="project" value="InterPro"/>
</dbReference>
<keyword evidence="3" id="KW-0995">Kinetochore</keyword>
<feature type="compositionally biased region" description="Low complexity" evidence="5">
    <location>
        <begin position="396"/>
        <end position="411"/>
    </location>
</feature>
<feature type="compositionally biased region" description="Polar residues" evidence="5">
    <location>
        <begin position="201"/>
        <end position="220"/>
    </location>
</feature>
<feature type="region of interest" description="Disordered" evidence="5">
    <location>
        <begin position="396"/>
        <end position="415"/>
    </location>
</feature>
<evidence type="ECO:0000256" key="5">
    <source>
        <dbReference type="SAM" id="MobiDB-lite"/>
    </source>
</evidence>
<dbReference type="GO" id="GO:0051754">
    <property type="term" value="P:meiotic sister chromatid cohesion, centromeric"/>
    <property type="evidence" value="ECO:0007669"/>
    <property type="project" value="TreeGrafter"/>
</dbReference>
<accession>A0A8J4PY03</accession>